<protein>
    <submittedName>
        <fullName evidence="1">Uncharacterized protein</fullName>
    </submittedName>
</protein>
<reference evidence="2" key="1">
    <citation type="journal article" date="2023" name="Nat. Plants">
        <title>Single-cell RNA sequencing provides a high-resolution roadmap for understanding the multicellular compartmentation of specialized metabolism.</title>
        <authorList>
            <person name="Sun S."/>
            <person name="Shen X."/>
            <person name="Li Y."/>
            <person name="Li Y."/>
            <person name="Wang S."/>
            <person name="Li R."/>
            <person name="Zhang H."/>
            <person name="Shen G."/>
            <person name="Guo B."/>
            <person name="Wei J."/>
            <person name="Xu J."/>
            <person name="St-Pierre B."/>
            <person name="Chen S."/>
            <person name="Sun C."/>
        </authorList>
    </citation>
    <scope>NUCLEOTIDE SEQUENCE [LARGE SCALE GENOMIC DNA]</scope>
</reference>
<sequence length="844" mass="91217">MGKSSTTSCFKIIACGNSDSVDRDDLQAPEIKGSSDRRGWSFRKRSARHRVLSNSVTSETPSGNKASPDSATVSFQTQPSSTAPEKTPVVQWTEDKLPYSSPVVSKVSETPVPAPDDTNVSETPAATAATAPAAAAAAAPAPDDGTTMSVTENPDPAPDDNTADITPDESVIITIQAAIRGSLARKMLLKKHKNIIKLQAAVRGHIVRSHAVGSLKCVQAIVKMQALVRQRRARLLLEDLRAKEEGKLDEKNGKENHGSADLGKDSSDTKPHATHTSIEKLLSNRFARQLLESKPRTKAINIKCDPSKADSAWKWLERWMSVSPMAHQQSPEFETTTDQEEKKLEKLDCQLEDEISSKDNCGSRDIKSSTEVSAVPSEGDENVISYDVDSLNSHACGPNVSLESHITGRHSQKTGEAKSSDEALDSLPHEASDPDVNSKTQPDLFLDQSDVENDQHVDQVKSIAPEEPEIDGKKNLFGSRKASNPAFLAAQSKFEGLTSSANIARPVGSSNQDGIDSSADAVSFTREIVPAENSFTNTTGIEVGGSECGTELSISSTLDSPDRADVGIVNDEKETNNQDETRDFKSSLNLTVDTEIESPVVERDLCFSNSVEEEKHDEITSIERENDNTEQLPDSNSSQIDQNPDTIENGAQMHPESEISHQVSKYSPEASPRSHVTVPESQGTPSSQVSMKTKKSSSGGKSGSHKRKSESSGKGHPSDSNHNSGARNSPEQLAKDHKSGKRRNSFSSTKADHGDHGPRDDSSSNSLPSYMQATESARAKALANSSPRSSPDVQDKDFIIKKRHSLPVPNTKQGSPRVQQSASQTQHGAKGNGIHSPQERKWRR</sequence>
<name>A0ACC0A6W8_CATRO</name>
<keyword evidence="2" id="KW-1185">Reference proteome</keyword>
<proteinExistence type="predicted"/>
<organism evidence="1 2">
    <name type="scientific">Catharanthus roseus</name>
    <name type="common">Madagascar periwinkle</name>
    <name type="synonym">Vinca rosea</name>
    <dbReference type="NCBI Taxonomy" id="4058"/>
    <lineage>
        <taxon>Eukaryota</taxon>
        <taxon>Viridiplantae</taxon>
        <taxon>Streptophyta</taxon>
        <taxon>Embryophyta</taxon>
        <taxon>Tracheophyta</taxon>
        <taxon>Spermatophyta</taxon>
        <taxon>Magnoliopsida</taxon>
        <taxon>eudicotyledons</taxon>
        <taxon>Gunneridae</taxon>
        <taxon>Pentapetalae</taxon>
        <taxon>asterids</taxon>
        <taxon>lamiids</taxon>
        <taxon>Gentianales</taxon>
        <taxon>Apocynaceae</taxon>
        <taxon>Rauvolfioideae</taxon>
        <taxon>Vinceae</taxon>
        <taxon>Catharanthinae</taxon>
        <taxon>Catharanthus</taxon>
    </lineage>
</organism>
<evidence type="ECO:0000313" key="1">
    <source>
        <dbReference type="EMBL" id="KAI5656145.1"/>
    </source>
</evidence>
<dbReference type="EMBL" id="CM044706">
    <property type="protein sequence ID" value="KAI5656145.1"/>
    <property type="molecule type" value="Genomic_DNA"/>
</dbReference>
<accession>A0ACC0A6W8</accession>
<comment type="caution">
    <text evidence="1">The sequence shown here is derived from an EMBL/GenBank/DDBJ whole genome shotgun (WGS) entry which is preliminary data.</text>
</comment>
<evidence type="ECO:0000313" key="2">
    <source>
        <dbReference type="Proteomes" id="UP001060085"/>
    </source>
</evidence>
<gene>
    <name evidence="1" type="ORF">M9H77_24938</name>
</gene>
<dbReference type="Proteomes" id="UP001060085">
    <property type="component" value="Linkage Group LG06"/>
</dbReference>